<organism evidence="11 12">
    <name type="scientific">Methylobacterium iners</name>
    <dbReference type="NCBI Taxonomy" id="418707"/>
    <lineage>
        <taxon>Bacteria</taxon>
        <taxon>Pseudomonadati</taxon>
        <taxon>Pseudomonadota</taxon>
        <taxon>Alphaproteobacteria</taxon>
        <taxon>Hyphomicrobiales</taxon>
        <taxon>Methylobacteriaceae</taxon>
        <taxon>Methylobacterium</taxon>
    </lineage>
</organism>
<evidence type="ECO:0000313" key="12">
    <source>
        <dbReference type="Proteomes" id="UP001055125"/>
    </source>
</evidence>
<dbReference type="EMBL" id="BPQP01000074">
    <property type="protein sequence ID" value="GJD97030.1"/>
    <property type="molecule type" value="Genomic_DNA"/>
</dbReference>
<dbReference type="InterPro" id="IPR036640">
    <property type="entry name" value="ABC1_TM_sf"/>
</dbReference>
<dbReference type="InterPro" id="IPR017871">
    <property type="entry name" value="ABC_transporter-like_CS"/>
</dbReference>
<evidence type="ECO:0000256" key="8">
    <source>
        <dbReference type="SAM" id="Phobius"/>
    </source>
</evidence>
<dbReference type="InterPro" id="IPR003439">
    <property type="entry name" value="ABC_transporter-like_ATP-bd"/>
</dbReference>
<feature type="transmembrane region" description="Helical" evidence="8">
    <location>
        <begin position="178"/>
        <end position="197"/>
    </location>
</feature>
<reference evidence="11" key="1">
    <citation type="journal article" date="2021" name="Front. Microbiol.">
        <title>Comprehensive Comparative Genomics and Phenotyping of Methylobacterium Species.</title>
        <authorList>
            <person name="Alessa O."/>
            <person name="Ogura Y."/>
            <person name="Fujitani Y."/>
            <person name="Takami H."/>
            <person name="Hayashi T."/>
            <person name="Sahin N."/>
            <person name="Tani A."/>
        </authorList>
    </citation>
    <scope>NUCLEOTIDE SEQUENCE</scope>
    <source>
        <strain evidence="11">DSM 19015</strain>
    </source>
</reference>
<dbReference type="InterPro" id="IPR011527">
    <property type="entry name" value="ABC1_TM_dom"/>
</dbReference>
<name>A0ABQ4S334_9HYPH</name>
<dbReference type="PROSITE" id="PS00211">
    <property type="entry name" value="ABC_TRANSPORTER_1"/>
    <property type="match status" value="1"/>
</dbReference>
<feature type="transmembrane region" description="Helical" evidence="8">
    <location>
        <begin position="265"/>
        <end position="283"/>
    </location>
</feature>
<feature type="domain" description="ABC transmembrane type-1" evidence="10">
    <location>
        <begin position="20"/>
        <end position="313"/>
    </location>
</feature>
<comment type="similarity">
    <text evidence="2">Belongs to the ABC transporter superfamily.</text>
</comment>
<evidence type="ECO:0000313" key="11">
    <source>
        <dbReference type="EMBL" id="GJD97030.1"/>
    </source>
</evidence>
<evidence type="ECO:0000259" key="9">
    <source>
        <dbReference type="PROSITE" id="PS50893"/>
    </source>
</evidence>
<dbReference type="PROSITE" id="PS50929">
    <property type="entry name" value="ABC_TM1F"/>
    <property type="match status" value="1"/>
</dbReference>
<gene>
    <name evidence="11" type="primary">pglK</name>
    <name evidence="11" type="ORF">OCOJLMKI_4258</name>
</gene>
<dbReference type="SMART" id="SM00382">
    <property type="entry name" value="AAA"/>
    <property type="match status" value="1"/>
</dbReference>
<feature type="transmembrane region" description="Helical" evidence="8">
    <location>
        <begin position="74"/>
        <end position="104"/>
    </location>
</feature>
<keyword evidence="7 8" id="KW-0472">Membrane</keyword>
<keyword evidence="6 8" id="KW-1133">Transmembrane helix</keyword>
<dbReference type="InterPro" id="IPR039421">
    <property type="entry name" value="Type_1_exporter"/>
</dbReference>
<feature type="transmembrane region" description="Helical" evidence="8">
    <location>
        <begin position="21"/>
        <end position="44"/>
    </location>
</feature>
<feature type="domain" description="ABC transporter" evidence="9">
    <location>
        <begin position="354"/>
        <end position="590"/>
    </location>
</feature>
<evidence type="ECO:0000256" key="3">
    <source>
        <dbReference type="ARBA" id="ARBA00022692"/>
    </source>
</evidence>
<comment type="caution">
    <text evidence="11">The sequence shown here is derived from an EMBL/GenBank/DDBJ whole genome shotgun (WGS) entry which is preliminary data.</text>
</comment>
<keyword evidence="3 8" id="KW-0812">Transmembrane</keyword>
<sequence length="591" mass="62601">MRALIDLVRILRPRDRRRLALIALGLALAALFEVVGIASVVPFLTLVGDPGAAARVPYLASIRAELGLVDDRTFLMATGFAALLAILTVSLVNAGLTFATLLFTNLTGYGLARRLLAAYVGRERLFFARANSAELAKNVLSETDRLVVGVLTPSTVIASRSFSALAIVGFLFFYAPRLALILGGGFGSLYVGLYLVMRARLARLGARAVANNERRFRVVQETFGALTELKLYGRADAFAERFDAPARGYARATALSLLTGQIPRFVMEALAFGGVIAVVLFALSQGLDTAGLLPLLGLFAFAGYRMLPAFQNIYLSLSLLRFYLPAVRVVVDELAGERPTVARSAERLPFREAIRMEGVGFDYEPGRPTLRDIELTIPAGSTIGLVGRTGSGKTTLVGLLLGILTPDTGTIRIDGTALDATNLAAWQNRIGYVPQDVFLIDGTVAENIALGVDPARVDRGAVERAARLAGVHEVVAALPGGYDAGVGERGARLSGGQRQRIGIARALYHDPDVIVFDEATSALDGETEGVVMEALSTLAGGRTIILIAHRLTSLARADTVHVLDAGRLVASGPLAAVTPYLTGVAGGNPPP</sequence>
<dbReference type="RefSeq" id="WP_238246123.1">
    <property type="nucleotide sequence ID" value="NZ_BPQP01000074.1"/>
</dbReference>
<evidence type="ECO:0000256" key="1">
    <source>
        <dbReference type="ARBA" id="ARBA00004651"/>
    </source>
</evidence>
<reference evidence="11" key="2">
    <citation type="submission" date="2021-08" db="EMBL/GenBank/DDBJ databases">
        <authorList>
            <person name="Tani A."/>
            <person name="Ola A."/>
            <person name="Ogura Y."/>
            <person name="Katsura K."/>
            <person name="Hayashi T."/>
        </authorList>
    </citation>
    <scope>NUCLEOTIDE SEQUENCE</scope>
    <source>
        <strain evidence="11">DSM 19015</strain>
    </source>
</reference>
<dbReference type="Gene3D" id="3.40.50.300">
    <property type="entry name" value="P-loop containing nucleotide triphosphate hydrolases"/>
    <property type="match status" value="1"/>
</dbReference>
<accession>A0ABQ4S334</accession>
<proteinExistence type="inferred from homology"/>
<dbReference type="SUPFAM" id="SSF90123">
    <property type="entry name" value="ABC transporter transmembrane region"/>
    <property type="match status" value="1"/>
</dbReference>
<dbReference type="PANTHER" id="PTHR24221">
    <property type="entry name" value="ATP-BINDING CASSETTE SUB-FAMILY B"/>
    <property type="match status" value="1"/>
</dbReference>
<evidence type="ECO:0000259" key="10">
    <source>
        <dbReference type="PROSITE" id="PS50929"/>
    </source>
</evidence>
<dbReference type="SUPFAM" id="SSF52540">
    <property type="entry name" value="P-loop containing nucleoside triphosphate hydrolases"/>
    <property type="match status" value="1"/>
</dbReference>
<protein>
    <submittedName>
        <fullName evidence="11">Protein glycosylation K</fullName>
    </submittedName>
</protein>
<dbReference type="InterPro" id="IPR027417">
    <property type="entry name" value="P-loop_NTPase"/>
</dbReference>
<feature type="transmembrane region" description="Helical" evidence="8">
    <location>
        <begin position="146"/>
        <end position="172"/>
    </location>
</feature>
<keyword evidence="4" id="KW-0547">Nucleotide-binding</keyword>
<dbReference type="PANTHER" id="PTHR24221:SF654">
    <property type="entry name" value="ATP-BINDING CASSETTE SUB-FAMILY B MEMBER 6"/>
    <property type="match status" value="1"/>
</dbReference>
<comment type="subcellular location">
    <subcellularLocation>
        <location evidence="1">Cell membrane</location>
        <topology evidence="1">Multi-pass membrane protein</topology>
    </subcellularLocation>
</comment>
<keyword evidence="5" id="KW-0067">ATP-binding</keyword>
<evidence type="ECO:0000256" key="7">
    <source>
        <dbReference type="ARBA" id="ARBA00023136"/>
    </source>
</evidence>
<dbReference type="InterPro" id="IPR003593">
    <property type="entry name" value="AAA+_ATPase"/>
</dbReference>
<keyword evidence="12" id="KW-1185">Reference proteome</keyword>
<evidence type="ECO:0000256" key="4">
    <source>
        <dbReference type="ARBA" id="ARBA00022741"/>
    </source>
</evidence>
<evidence type="ECO:0000256" key="5">
    <source>
        <dbReference type="ARBA" id="ARBA00022840"/>
    </source>
</evidence>
<dbReference type="Pfam" id="PF00005">
    <property type="entry name" value="ABC_tran"/>
    <property type="match status" value="1"/>
</dbReference>
<dbReference type="Pfam" id="PF00664">
    <property type="entry name" value="ABC_membrane"/>
    <property type="match status" value="1"/>
</dbReference>
<evidence type="ECO:0000256" key="6">
    <source>
        <dbReference type="ARBA" id="ARBA00022989"/>
    </source>
</evidence>
<evidence type="ECO:0000256" key="2">
    <source>
        <dbReference type="ARBA" id="ARBA00005417"/>
    </source>
</evidence>
<dbReference type="PROSITE" id="PS50893">
    <property type="entry name" value="ABC_TRANSPORTER_2"/>
    <property type="match status" value="1"/>
</dbReference>
<dbReference type="Gene3D" id="1.20.1560.10">
    <property type="entry name" value="ABC transporter type 1, transmembrane domain"/>
    <property type="match status" value="1"/>
</dbReference>
<dbReference type="Proteomes" id="UP001055125">
    <property type="component" value="Unassembled WGS sequence"/>
</dbReference>